<keyword evidence="1" id="KW-0175">Coiled coil</keyword>
<evidence type="ECO:0000313" key="5">
    <source>
        <dbReference type="WBParaSite" id="Gr19_v10_g1824.t2"/>
    </source>
</evidence>
<feature type="region of interest" description="Disordered" evidence="2">
    <location>
        <begin position="159"/>
        <end position="180"/>
    </location>
</feature>
<name>A0A914HJZ5_GLORO</name>
<keyword evidence="3" id="KW-1133">Transmembrane helix</keyword>
<dbReference type="PANTHER" id="PTHR31424">
    <property type="entry name" value="PROTEIN CBG23806"/>
    <property type="match status" value="1"/>
</dbReference>
<evidence type="ECO:0000256" key="3">
    <source>
        <dbReference type="SAM" id="Phobius"/>
    </source>
</evidence>
<sequence length="1057" mass="120645">MRSKYNQNQWAQKNVQNCLRPRGRDGPLCSCSPWHAVACVCVCVWVCVCLYFFSLPCTFLLGIESVQHLCRALNAANRKIATLQRQLQAKEEELSLISYRPTTRTKPTARRALSLDQLTPNSKTCRVKEIADKLQQCFQSPLDEVNKFLRLARHQADFKSPKKAAEKRTKKGRTRPTEKATGRETFLCMNVKDVLTHRVETLWKNGKLNNKFDGKFLIALLGDRGGGSVKIGLQIGNLQCSETRSKMELRLGPVLEQLAQLRELTLEEAGTKLPIEWFLCGDMSFICACRRTAGSSKHTTADSIASGSQKARPLFPVPPVNVIPSPFHTLHSAGRKCIDFFEMHAKLAQIMAKSGVIRHAKTQEYTRHIMKRLLCASAEIRSIGSQFAQDTADLLDDISELHQYGQATIMMPEQISTFGAKCFAISSYFRTLRACHHGSERVGNIFTPKLHWLLGHGPDFARRWGWFGWLSEQGIEHLHHVLNKQAERFKHFKGDQLLLKIGQNQTLLNEVFDRRCLATTNHTPQLVTSAKLPTMAKIVNLVSFLGLVFLWPKALAIDTMVNEFSSLTSATRDIISKLRIVSERAAFFVDSAIPVGVFIARAAEIAFEPDEEELKAIKTLHEFVKTQLDVLSKAIEQYKFEFKYYLIEEEYTEKIKMPLGTIEGFYIDITDPLKDRSNYKDEFIAHCNAVKTSPLEVLVHLKESLMTSCNLKSNEETEGYVAVLELFQKIEQQHLQNLTMPMEEYEFIKSSLLAKASWPDMQNELKKILRTGNCIVVGEALRKLHSNLQKKGEWYNWCLLENIADGNSWKREPLLYFAQVLRLDLMKAVLIATHCVEVSYAGNIERIVEENSEIRLLLRKTAAYVADWISARLAMTWPTISSAYAKTIAKDKSPIIESKEEYDRVAKALKLVLDEMGEAKYLHTVIVFPHWTDKRQVATICPSTFCFTLAKRAWEWFTPTINSEMHTYTIKWWENNKSKPLSGLALEMKQRFKGLCDPELYAHLVLIRNWMWLEVKATITLGVTETDIYSVKTQQGFDVKMDPLFADAEIFHVHMLL</sequence>
<evidence type="ECO:0000256" key="2">
    <source>
        <dbReference type="SAM" id="MobiDB-lite"/>
    </source>
</evidence>
<dbReference type="PANTHER" id="PTHR31424:SF3">
    <property type="entry name" value="RING-TYPE DOMAIN-CONTAINING PROTEIN"/>
    <property type="match status" value="1"/>
</dbReference>
<keyword evidence="3" id="KW-0472">Membrane</keyword>
<dbReference type="Pfam" id="PF06918">
    <property type="entry name" value="DUF1280"/>
    <property type="match status" value="1"/>
</dbReference>
<feature type="coiled-coil region" evidence="1">
    <location>
        <begin position="66"/>
        <end position="100"/>
    </location>
</feature>
<keyword evidence="3" id="KW-0812">Transmembrane</keyword>
<evidence type="ECO:0000313" key="4">
    <source>
        <dbReference type="Proteomes" id="UP000887572"/>
    </source>
</evidence>
<dbReference type="Proteomes" id="UP000887572">
    <property type="component" value="Unplaced"/>
</dbReference>
<dbReference type="AlphaFoldDB" id="A0A914HJZ5"/>
<accession>A0A914HJZ5</accession>
<protein>
    <submittedName>
        <fullName evidence="5">Uncharacterized protein</fullName>
    </submittedName>
</protein>
<reference evidence="5" key="1">
    <citation type="submission" date="2022-11" db="UniProtKB">
        <authorList>
            <consortium name="WormBaseParasite"/>
        </authorList>
    </citation>
    <scope>IDENTIFICATION</scope>
</reference>
<keyword evidence="4" id="KW-1185">Reference proteome</keyword>
<organism evidence="4 5">
    <name type="scientific">Globodera rostochiensis</name>
    <name type="common">Golden nematode worm</name>
    <name type="synonym">Heterodera rostochiensis</name>
    <dbReference type="NCBI Taxonomy" id="31243"/>
    <lineage>
        <taxon>Eukaryota</taxon>
        <taxon>Metazoa</taxon>
        <taxon>Ecdysozoa</taxon>
        <taxon>Nematoda</taxon>
        <taxon>Chromadorea</taxon>
        <taxon>Rhabditida</taxon>
        <taxon>Tylenchina</taxon>
        <taxon>Tylenchomorpha</taxon>
        <taxon>Tylenchoidea</taxon>
        <taxon>Heteroderidae</taxon>
        <taxon>Heteroderinae</taxon>
        <taxon>Globodera</taxon>
    </lineage>
</organism>
<feature type="transmembrane region" description="Helical" evidence="3">
    <location>
        <begin position="34"/>
        <end position="53"/>
    </location>
</feature>
<proteinExistence type="predicted"/>
<dbReference type="WBParaSite" id="Gr19_v10_g1824.t2">
    <property type="protein sequence ID" value="Gr19_v10_g1824.t2"/>
    <property type="gene ID" value="Gr19_v10_g1824"/>
</dbReference>
<evidence type="ECO:0000256" key="1">
    <source>
        <dbReference type="SAM" id="Coils"/>
    </source>
</evidence>
<dbReference type="InterPro" id="IPR009689">
    <property type="entry name" value="DUF1280"/>
</dbReference>